<evidence type="ECO:0000256" key="1">
    <source>
        <dbReference type="SAM" id="Coils"/>
    </source>
</evidence>
<feature type="compositionally biased region" description="Basic and acidic residues" evidence="2">
    <location>
        <begin position="35"/>
        <end position="44"/>
    </location>
</feature>
<reference evidence="3 4" key="1">
    <citation type="submission" date="2024-01" db="EMBL/GenBank/DDBJ databases">
        <title>A draft genome for a cacao thread blight-causing isolate of Paramarasmius palmivorus.</title>
        <authorList>
            <person name="Baruah I.K."/>
            <person name="Bukari Y."/>
            <person name="Amoako-Attah I."/>
            <person name="Meinhardt L.W."/>
            <person name="Bailey B.A."/>
            <person name="Cohen S.P."/>
        </authorList>
    </citation>
    <scope>NUCLEOTIDE SEQUENCE [LARGE SCALE GENOMIC DNA]</scope>
    <source>
        <strain evidence="3 4">GH-12</strain>
    </source>
</reference>
<keyword evidence="1" id="KW-0175">Coiled coil</keyword>
<feature type="compositionally biased region" description="Polar residues" evidence="2">
    <location>
        <begin position="1"/>
        <end position="12"/>
    </location>
</feature>
<evidence type="ECO:0000256" key="2">
    <source>
        <dbReference type="SAM" id="MobiDB-lite"/>
    </source>
</evidence>
<evidence type="ECO:0000313" key="4">
    <source>
        <dbReference type="Proteomes" id="UP001383192"/>
    </source>
</evidence>
<accession>A0AAW0BRV8</accession>
<comment type="caution">
    <text evidence="3">The sequence shown here is derived from an EMBL/GenBank/DDBJ whole genome shotgun (WGS) entry which is preliminary data.</text>
</comment>
<sequence>MAGSRSSISSTLTKKRKRNDDEKDSAEIPPAKQQKSQDDAKKDSPILIQQEDAEQILAILEMIDTQGLLDRVFPLPSDEQKSHSFRALLKDSSQYPLSILQSAVQHLFPISSHPRARPSKPATQQLRFCNLALSLLNQATTHSIQIPQDIDSILPSEAEDDAAPLSSHYQKPRYALVQHLPQGDYWTSLNSPSTPSDAAGRELKDLPHGHAELVAILPSHRPSKPLSSVPTLGSYHTKPIPSHLNKIPAQRRISRGSFLDYGPYTSFAPTFDQDGTEVGRKELGQVYLARDAKRKEKERILRQWAARREQAKDIDVVMDEAQDSDEVQEVTPSFDLDQELKELLPSHEVESLKASLQSLELELAVQELLDRNRKALERLQELQYRRLMGEGGGSSTVQVDSEEWETGKSMIVYSLFSV</sequence>
<dbReference type="Proteomes" id="UP001383192">
    <property type="component" value="Unassembled WGS sequence"/>
</dbReference>
<protein>
    <submittedName>
        <fullName evidence="3">Uncharacterized protein</fullName>
    </submittedName>
</protein>
<feature type="region of interest" description="Disordered" evidence="2">
    <location>
        <begin position="1"/>
        <end position="46"/>
    </location>
</feature>
<evidence type="ECO:0000313" key="3">
    <source>
        <dbReference type="EMBL" id="KAK7029635.1"/>
    </source>
</evidence>
<keyword evidence="4" id="KW-1185">Reference proteome</keyword>
<dbReference type="EMBL" id="JAYKXP010000080">
    <property type="protein sequence ID" value="KAK7029635.1"/>
    <property type="molecule type" value="Genomic_DNA"/>
</dbReference>
<proteinExistence type="predicted"/>
<feature type="coiled-coil region" evidence="1">
    <location>
        <begin position="349"/>
        <end position="385"/>
    </location>
</feature>
<dbReference type="AlphaFoldDB" id="A0AAW0BRV8"/>
<gene>
    <name evidence="3" type="ORF">VNI00_014333</name>
</gene>
<name>A0AAW0BRV8_9AGAR</name>
<organism evidence="3 4">
    <name type="scientific">Paramarasmius palmivorus</name>
    <dbReference type="NCBI Taxonomy" id="297713"/>
    <lineage>
        <taxon>Eukaryota</taxon>
        <taxon>Fungi</taxon>
        <taxon>Dikarya</taxon>
        <taxon>Basidiomycota</taxon>
        <taxon>Agaricomycotina</taxon>
        <taxon>Agaricomycetes</taxon>
        <taxon>Agaricomycetidae</taxon>
        <taxon>Agaricales</taxon>
        <taxon>Marasmiineae</taxon>
        <taxon>Marasmiaceae</taxon>
        <taxon>Paramarasmius</taxon>
    </lineage>
</organism>